<evidence type="ECO:0000313" key="2">
    <source>
        <dbReference type="Proteomes" id="UP000002971"/>
    </source>
</evidence>
<dbReference type="AlphaFoldDB" id="F7R3B6"/>
<evidence type="ECO:0000313" key="1">
    <source>
        <dbReference type="EMBL" id="EGM49840.1"/>
    </source>
</evidence>
<accession>F7R3B6</accession>
<reference evidence="1 2" key="1">
    <citation type="journal article" date="2011" name="J. Bacteriol.">
        <title>Genome Sequence of Lactobacillus ruminis SPM0211, Isolated from a Fecal Sample from a Healthy Korean.</title>
        <authorList>
            <person name="Lee S."/>
            <person name="Cho Y.J."/>
            <person name="Lee A.H."/>
            <person name="Chun J."/>
            <person name="Ha N.J."/>
            <person name="Ko G."/>
        </authorList>
    </citation>
    <scope>NUCLEOTIDE SEQUENCE [LARGE SCALE GENOMIC DNA]</scope>
    <source>
        <strain evidence="1 2">SPM0211</strain>
    </source>
</reference>
<proteinExistence type="predicted"/>
<comment type="caution">
    <text evidence="1">The sequence shown here is derived from an EMBL/GenBank/DDBJ whole genome shotgun (WGS) entry which is preliminary data.</text>
</comment>
<name>F7R3B6_9LACO</name>
<protein>
    <submittedName>
        <fullName evidence="1">Uncharacterized protein</fullName>
    </submittedName>
</protein>
<dbReference type="Proteomes" id="UP000002971">
    <property type="component" value="Unassembled WGS sequence"/>
</dbReference>
<organism evidence="1 2">
    <name type="scientific">Ligilactobacillus ruminis SPM0211</name>
    <dbReference type="NCBI Taxonomy" id="1040964"/>
    <lineage>
        <taxon>Bacteria</taxon>
        <taxon>Bacillati</taxon>
        <taxon>Bacillota</taxon>
        <taxon>Bacilli</taxon>
        <taxon>Lactobacillales</taxon>
        <taxon>Lactobacillaceae</taxon>
        <taxon>Ligilactobacillus</taxon>
    </lineage>
</organism>
<sequence length="34" mass="3991">MRQKENGKKVRFPLELNEKPNEGGRVTTAFVRLF</sequence>
<gene>
    <name evidence="1" type="ORF">LRU_02175</name>
</gene>
<dbReference type="EMBL" id="AFOJ01000008">
    <property type="protein sequence ID" value="EGM49840.1"/>
    <property type="molecule type" value="Genomic_DNA"/>
</dbReference>